<dbReference type="PANTHER" id="PTHR23354:SF74">
    <property type="entry name" value="TLD-DOMAIN CONTAINING NUCLEOLAR PROTEIN"/>
    <property type="match status" value="1"/>
</dbReference>
<dbReference type="Pfam" id="PF07534">
    <property type="entry name" value="TLD"/>
    <property type="match status" value="1"/>
</dbReference>
<comment type="caution">
    <text evidence="3">The sequence shown here is derived from an EMBL/GenBank/DDBJ whole genome shotgun (WGS) entry which is preliminary data.</text>
</comment>
<evidence type="ECO:0000313" key="3">
    <source>
        <dbReference type="EMBL" id="KAK9087762.1"/>
    </source>
</evidence>
<dbReference type="Proteomes" id="UP001420932">
    <property type="component" value="Unassembled WGS sequence"/>
</dbReference>
<protein>
    <recommendedName>
        <fullName evidence="2">TLDc domain-containing protein</fullName>
    </recommendedName>
</protein>
<dbReference type="InterPro" id="IPR006571">
    <property type="entry name" value="TLDc_dom"/>
</dbReference>
<dbReference type="EMBL" id="JBBNAF010000013">
    <property type="protein sequence ID" value="KAK9087762.1"/>
    <property type="molecule type" value="Genomic_DNA"/>
</dbReference>
<accession>A0AAP0HK93</accession>
<dbReference type="PROSITE" id="PS51886">
    <property type="entry name" value="TLDC"/>
    <property type="match status" value="1"/>
</dbReference>
<gene>
    <name evidence="3" type="ORF">Syun_030156</name>
</gene>
<evidence type="ECO:0000313" key="4">
    <source>
        <dbReference type="Proteomes" id="UP001420932"/>
    </source>
</evidence>
<dbReference type="AlphaFoldDB" id="A0AAP0HK93"/>
<name>A0AAP0HK93_9MAGN</name>
<dbReference type="PANTHER" id="PTHR23354">
    <property type="entry name" value="NUCLEOLAR PROTEIN 7/ESTROGEN RECEPTOR COACTIVATOR-RELATED"/>
    <property type="match status" value="1"/>
</dbReference>
<sequence>MHIWKEKVADKLSHLLADSSPSSPPHFDEKSPIAPPEAEVGSFLEIKPSSREETRGYRKSFSYLSSFLPRSSSDGYKSIIRHMDFRGIRSLPYLWKSNSFSGKEKQMDSNAEKEPGCRNIEVLECVKEDEISHDFQRSTFDVDNHTKFAASPTSYIMDESLFISLDLYEFLYSSLPNIVKGRQWMLLYSTLRHGISLRTLLRKSVDLPGPCLLIVGDMQGAVFGGLLEGPLMPTAKRKYQGTNETFVFTTIYGQPRIFRPTGVNRYYYMCLNDLLAFGGGSNFALRVDEDLLHGTSGPCDTFGNECLAHSPEFELKNVELWGFTHSSQYLI</sequence>
<evidence type="ECO:0000259" key="2">
    <source>
        <dbReference type="PROSITE" id="PS51886"/>
    </source>
</evidence>
<keyword evidence="4" id="KW-1185">Reference proteome</keyword>
<organism evidence="3 4">
    <name type="scientific">Stephania yunnanensis</name>
    <dbReference type="NCBI Taxonomy" id="152371"/>
    <lineage>
        <taxon>Eukaryota</taxon>
        <taxon>Viridiplantae</taxon>
        <taxon>Streptophyta</taxon>
        <taxon>Embryophyta</taxon>
        <taxon>Tracheophyta</taxon>
        <taxon>Spermatophyta</taxon>
        <taxon>Magnoliopsida</taxon>
        <taxon>Ranunculales</taxon>
        <taxon>Menispermaceae</taxon>
        <taxon>Menispermoideae</taxon>
        <taxon>Cissampelideae</taxon>
        <taxon>Stephania</taxon>
    </lineage>
</organism>
<dbReference type="SMART" id="SM00584">
    <property type="entry name" value="TLDc"/>
    <property type="match status" value="1"/>
</dbReference>
<reference evidence="3 4" key="1">
    <citation type="submission" date="2024-01" db="EMBL/GenBank/DDBJ databases">
        <title>Genome assemblies of Stephania.</title>
        <authorList>
            <person name="Yang L."/>
        </authorList>
    </citation>
    <scope>NUCLEOTIDE SEQUENCE [LARGE SCALE GENOMIC DNA]</scope>
    <source>
        <strain evidence="3">YNDBR</strain>
        <tissue evidence="3">Leaf</tissue>
    </source>
</reference>
<evidence type="ECO:0000256" key="1">
    <source>
        <dbReference type="SAM" id="MobiDB-lite"/>
    </source>
</evidence>
<proteinExistence type="predicted"/>
<feature type="domain" description="TLDc" evidence="2">
    <location>
        <begin position="161"/>
        <end position="324"/>
    </location>
</feature>
<feature type="region of interest" description="Disordered" evidence="1">
    <location>
        <begin position="16"/>
        <end position="46"/>
    </location>
</feature>